<keyword evidence="2" id="KW-1185">Reference proteome</keyword>
<evidence type="ECO:0000313" key="1">
    <source>
        <dbReference type="EMBL" id="KAI8029345.1"/>
    </source>
</evidence>
<evidence type="ECO:0000313" key="2">
    <source>
        <dbReference type="Proteomes" id="UP001060215"/>
    </source>
</evidence>
<name>A0ACC0IV40_9ERIC</name>
<dbReference type="EMBL" id="CM045758">
    <property type="protein sequence ID" value="KAI8029345.1"/>
    <property type="molecule type" value="Genomic_DNA"/>
</dbReference>
<reference evidence="1 2" key="1">
    <citation type="journal article" date="2022" name="Plant J.">
        <title>Chromosome-level genome of Camellia lanceoleosa provides a valuable resource for understanding genome evolution and self-incompatibility.</title>
        <authorList>
            <person name="Gong W."/>
            <person name="Xiao S."/>
            <person name="Wang L."/>
            <person name="Liao Z."/>
            <person name="Chang Y."/>
            <person name="Mo W."/>
            <person name="Hu G."/>
            <person name="Li W."/>
            <person name="Zhao G."/>
            <person name="Zhu H."/>
            <person name="Hu X."/>
            <person name="Ji K."/>
            <person name="Xiang X."/>
            <person name="Song Q."/>
            <person name="Yuan D."/>
            <person name="Jin S."/>
            <person name="Zhang L."/>
        </authorList>
    </citation>
    <scope>NUCLEOTIDE SEQUENCE [LARGE SCALE GENOMIC DNA]</scope>
    <source>
        <strain evidence="1">SQ_2022a</strain>
    </source>
</reference>
<proteinExistence type="predicted"/>
<keyword evidence="1" id="KW-0378">Hydrolase</keyword>
<dbReference type="Proteomes" id="UP001060215">
    <property type="component" value="Chromosome 1"/>
</dbReference>
<keyword evidence="1" id="KW-0645">Protease</keyword>
<comment type="caution">
    <text evidence="1">The sequence shown here is derived from an EMBL/GenBank/DDBJ whole genome shotgun (WGS) entry which is preliminary data.</text>
</comment>
<protein>
    <submittedName>
        <fullName evidence="1">Cysteine protease ATG4</fullName>
    </submittedName>
</protein>
<organism evidence="1 2">
    <name type="scientific">Camellia lanceoleosa</name>
    <dbReference type="NCBI Taxonomy" id="1840588"/>
    <lineage>
        <taxon>Eukaryota</taxon>
        <taxon>Viridiplantae</taxon>
        <taxon>Streptophyta</taxon>
        <taxon>Embryophyta</taxon>
        <taxon>Tracheophyta</taxon>
        <taxon>Spermatophyta</taxon>
        <taxon>Magnoliopsida</taxon>
        <taxon>eudicotyledons</taxon>
        <taxon>Gunneridae</taxon>
        <taxon>Pentapetalae</taxon>
        <taxon>asterids</taxon>
        <taxon>Ericales</taxon>
        <taxon>Theaceae</taxon>
        <taxon>Camellia</taxon>
    </lineage>
</organism>
<sequence>MGREVELQLSASRMLLDSVLGFQKARLIEHTFFCWLPWFLVLTKSTPGAWGFICHALGIGGSPDRYIPLLNSTFTFPQSLGILGGRPSASTHCRRVVDIRRDNLEADTSSYHCNIVWHVPLDSVDSSLAIGFYCRDKDDFCNRASKLADKSKGAPLFTVTHTRNPPRAAEHYDMLNDTGRNQQDESFDIVHDNNAEGGTQEDEYDWQLL</sequence>
<accession>A0ACC0IV40</accession>
<gene>
    <name evidence="1" type="ORF">LOK49_LG01G00140</name>
</gene>